<evidence type="ECO:0000256" key="2">
    <source>
        <dbReference type="ARBA" id="ARBA00004269"/>
    </source>
</evidence>
<keyword evidence="8" id="KW-0175">Coiled coil</keyword>
<reference evidence="11" key="1">
    <citation type="submission" date="2022-07" db="EMBL/GenBank/DDBJ databases">
        <authorList>
            <person name="Trinca V."/>
            <person name="Uliana J.V.C."/>
            <person name="Torres T.T."/>
            <person name="Ward R.J."/>
            <person name="Monesi N."/>
        </authorList>
    </citation>
    <scope>NUCLEOTIDE SEQUENCE</scope>
    <source>
        <strain evidence="11">HSMRA1968</strain>
        <tissue evidence="11">Whole embryos</tissue>
    </source>
</reference>
<evidence type="ECO:0000256" key="8">
    <source>
        <dbReference type="SAM" id="Coils"/>
    </source>
</evidence>
<feature type="transmembrane region" description="Helical" evidence="10">
    <location>
        <begin position="124"/>
        <end position="145"/>
    </location>
</feature>
<evidence type="ECO:0000256" key="6">
    <source>
        <dbReference type="ARBA" id="ARBA00023136"/>
    </source>
</evidence>
<feature type="region of interest" description="Disordered" evidence="9">
    <location>
        <begin position="365"/>
        <end position="396"/>
    </location>
</feature>
<organism evidence="11 12">
    <name type="scientific">Pseudolycoriella hygida</name>
    <dbReference type="NCBI Taxonomy" id="35572"/>
    <lineage>
        <taxon>Eukaryota</taxon>
        <taxon>Metazoa</taxon>
        <taxon>Ecdysozoa</taxon>
        <taxon>Arthropoda</taxon>
        <taxon>Hexapoda</taxon>
        <taxon>Insecta</taxon>
        <taxon>Pterygota</taxon>
        <taxon>Neoptera</taxon>
        <taxon>Endopterygota</taxon>
        <taxon>Diptera</taxon>
        <taxon>Nematocera</taxon>
        <taxon>Sciaroidea</taxon>
        <taxon>Sciaridae</taxon>
        <taxon>Pseudolycoriella</taxon>
    </lineage>
</organism>
<keyword evidence="6 10" id="KW-0472">Membrane</keyword>
<dbReference type="Pfam" id="PF09726">
    <property type="entry name" value="Macoilin"/>
    <property type="match status" value="2"/>
</dbReference>
<dbReference type="GO" id="GO:0031965">
    <property type="term" value="C:nuclear membrane"/>
    <property type="evidence" value="ECO:0007669"/>
    <property type="project" value="UniProtKB-SubCell"/>
</dbReference>
<dbReference type="EMBL" id="WJQU01000001">
    <property type="protein sequence ID" value="KAJ6647193.1"/>
    <property type="molecule type" value="Genomic_DNA"/>
</dbReference>
<comment type="subcellular location">
    <subcellularLocation>
        <location evidence="1">Nucleus membrane</location>
        <topology evidence="1">Multi-pass membrane protein</topology>
    </subcellularLocation>
    <subcellularLocation>
        <location evidence="2">Rough endoplasmic reticulum membrane</location>
        <topology evidence="2">Multi-pass membrane protein</topology>
    </subcellularLocation>
</comment>
<evidence type="ECO:0000256" key="9">
    <source>
        <dbReference type="SAM" id="MobiDB-lite"/>
    </source>
</evidence>
<keyword evidence="5 10" id="KW-1133">Transmembrane helix</keyword>
<evidence type="ECO:0000256" key="10">
    <source>
        <dbReference type="SAM" id="Phobius"/>
    </source>
</evidence>
<keyword evidence="7" id="KW-0539">Nucleus</keyword>
<comment type="caution">
    <text evidence="11">The sequence shown here is derived from an EMBL/GenBank/DDBJ whole genome shotgun (WGS) entry which is preliminary data.</text>
</comment>
<evidence type="ECO:0000256" key="4">
    <source>
        <dbReference type="ARBA" id="ARBA00022824"/>
    </source>
</evidence>
<dbReference type="PANTHER" id="PTHR13289:SF6">
    <property type="entry name" value="MACOILIN"/>
    <property type="match status" value="1"/>
</dbReference>
<feature type="compositionally biased region" description="Basic and acidic residues" evidence="9">
    <location>
        <begin position="328"/>
        <end position="337"/>
    </location>
</feature>
<dbReference type="GO" id="GO:0030867">
    <property type="term" value="C:rough endoplasmic reticulum membrane"/>
    <property type="evidence" value="ECO:0007669"/>
    <property type="project" value="UniProtKB-SubCell"/>
</dbReference>
<feature type="region of interest" description="Disordered" evidence="9">
    <location>
        <begin position="450"/>
        <end position="479"/>
    </location>
</feature>
<dbReference type="PANTHER" id="PTHR13289">
    <property type="entry name" value="PROTEIN PHOSPHATASE 1-BINDING PROTEIN BIFOCAL"/>
    <property type="match status" value="1"/>
</dbReference>
<evidence type="ECO:0000313" key="11">
    <source>
        <dbReference type="EMBL" id="KAJ6647193.1"/>
    </source>
</evidence>
<protein>
    <submittedName>
        <fullName evidence="11">Macoilin-2</fullName>
    </submittedName>
</protein>
<feature type="region of interest" description="Disordered" evidence="9">
    <location>
        <begin position="228"/>
        <end position="337"/>
    </location>
</feature>
<sequence length="766" mass="87566">MKRRNADCGKLRRPVKRSSKIAEGMYGSNSLVYIKFLVLWAVVITCDYMLEFRFEFLWPFWLLLRSVHDSFKYKGLAFSVMFVCIAITSDLVCLFFIPVHWLLFAASTYVWVQYGREAWHTDKGFCLPTILLWMLFVYLEAAIRWKDSRHTPHLDFIGYPVTTLGFGFKTYVGFRIRQRKQREVAKENQFYMQLLQQALPQEEASDDTTQADFSVDLQKELSITTASSANNSFSNHHKNAQNSSKTINLSGMSNGSAVIHVSTPNGVHQNSHKNSHRRSLDKDRGGDTNSCNNSGRAPSSDSNAMSTKTSYHQNHSYKDTNKSSNSDNKSDRGEKETISYRKEQFEKDKQNCGYDLQNSVTKSVEFKTSVNGKHASGTDSPHSKTDSSKQHNSNLNHVDCSVDSEKASISLQTNTSTSSTASNKVHLNGGVVNYDHEINNETTEVTEKIKGRKNRIKQKDVSSFSKDNHHNHSSTTAASQNDIAENLTSSNIQQQPTVPQICESCVRLETEVKKFKSEVSHFKQLENELKQKIESNSNAKSSLHAKQKENDELDKKLQELLSNRQIDRQNIQNCERRITEERRQRQTLESQLNSERKQRKLVEEKAARTECGEACKQRKLQLEAECKQLRRELQLSDECKKSAEQQSRNYEQELRQYEVKFHNREGTEVLMTALQTMQEKNSTLEKNLSAETRVKLDLFSALGEAKRQLEIRDNMIRSKDKEVIELKAKIAQLLAVMPSVPSESFCMPPCSSTGMAKSKLNHTFNM</sequence>
<evidence type="ECO:0000256" key="5">
    <source>
        <dbReference type="ARBA" id="ARBA00022989"/>
    </source>
</evidence>
<feature type="compositionally biased region" description="Polar residues" evidence="9">
    <location>
        <begin position="287"/>
        <end position="314"/>
    </location>
</feature>
<dbReference type="Proteomes" id="UP001151699">
    <property type="component" value="Chromosome A"/>
</dbReference>
<feature type="compositionally biased region" description="Polar residues" evidence="9">
    <location>
        <begin position="241"/>
        <end position="269"/>
    </location>
</feature>
<dbReference type="GO" id="GO:0008017">
    <property type="term" value="F:microtubule binding"/>
    <property type="evidence" value="ECO:0007669"/>
    <property type="project" value="TreeGrafter"/>
</dbReference>
<proteinExistence type="predicted"/>
<keyword evidence="3 10" id="KW-0812">Transmembrane</keyword>
<dbReference type="GO" id="GO:0023041">
    <property type="term" value="P:neuronal signal transduction"/>
    <property type="evidence" value="ECO:0007669"/>
    <property type="project" value="InterPro"/>
</dbReference>
<evidence type="ECO:0000256" key="3">
    <source>
        <dbReference type="ARBA" id="ARBA00022692"/>
    </source>
</evidence>
<gene>
    <name evidence="11" type="primary">maco1b</name>
    <name evidence="11" type="ORF">Bhyg_02413</name>
</gene>
<accession>A0A9Q0NBE1</accession>
<feature type="coiled-coil region" evidence="8">
    <location>
        <begin position="522"/>
        <end position="694"/>
    </location>
</feature>
<dbReference type="OrthoDB" id="10071111at2759"/>
<name>A0A9Q0NBE1_9DIPT</name>
<evidence type="ECO:0000256" key="7">
    <source>
        <dbReference type="ARBA" id="ARBA00023242"/>
    </source>
</evidence>
<feature type="transmembrane region" description="Helical" evidence="10">
    <location>
        <begin position="32"/>
        <end position="50"/>
    </location>
</feature>
<keyword evidence="4" id="KW-0256">Endoplasmic reticulum</keyword>
<dbReference type="GO" id="GO:0006935">
    <property type="term" value="P:chemotaxis"/>
    <property type="evidence" value="ECO:0007669"/>
    <property type="project" value="TreeGrafter"/>
</dbReference>
<dbReference type="InterPro" id="IPR019130">
    <property type="entry name" value="Macoilin"/>
</dbReference>
<evidence type="ECO:0000256" key="1">
    <source>
        <dbReference type="ARBA" id="ARBA00004232"/>
    </source>
</evidence>
<evidence type="ECO:0000313" key="12">
    <source>
        <dbReference type="Proteomes" id="UP001151699"/>
    </source>
</evidence>
<dbReference type="AlphaFoldDB" id="A0A9Q0NBE1"/>
<keyword evidence="12" id="KW-1185">Reference proteome</keyword>